<proteinExistence type="predicted"/>
<accession>A0ABT0LIZ5</accession>
<dbReference type="PROSITE" id="PS51257">
    <property type="entry name" value="PROKAR_LIPOPROTEIN"/>
    <property type="match status" value="1"/>
</dbReference>
<name>A0ABT0LIZ5_9GAMM</name>
<feature type="signal peptide" evidence="1">
    <location>
        <begin position="1"/>
        <end position="24"/>
    </location>
</feature>
<evidence type="ECO:0000313" key="3">
    <source>
        <dbReference type="Proteomes" id="UP001203423"/>
    </source>
</evidence>
<comment type="caution">
    <text evidence="2">The sequence shown here is derived from an EMBL/GenBank/DDBJ whole genome shotgun (WGS) entry which is preliminary data.</text>
</comment>
<dbReference type="RefSeq" id="WP_248943119.1">
    <property type="nucleotide sequence ID" value="NZ_JAKIKS010000193.1"/>
</dbReference>
<keyword evidence="1" id="KW-0732">Signal</keyword>
<reference evidence="2 3" key="1">
    <citation type="submission" date="2022-01" db="EMBL/GenBank/DDBJ databases">
        <title>Whole genome-based taxonomy of the Shewanellaceae.</title>
        <authorList>
            <person name="Martin-Rodriguez A.J."/>
        </authorList>
    </citation>
    <scope>NUCLEOTIDE SEQUENCE [LARGE SCALE GENOMIC DNA]</scope>
    <source>
        <strain evidence="2 3">DSM 17177</strain>
    </source>
</reference>
<evidence type="ECO:0000313" key="2">
    <source>
        <dbReference type="EMBL" id="MCL1127682.1"/>
    </source>
</evidence>
<protein>
    <submittedName>
        <fullName evidence="2">Uncharacterized protein</fullName>
    </submittedName>
</protein>
<sequence>MKFHPLTAISSTIMAACLSTSAWAVPADPATDPLPAAMLVALEDAAQGYVLLRDNVANIVYIAPRYGVVGNSDGMPLLSLASVEQNGITYGVLNAAFDFSVDGADFLSIKTAVEEYNDSEPWSLAPLPFESTSGSLSINSYSDGEDEGLCGTVIDIITGDPIEVCSSFVIRSNVAPNGPILGELFNSQLVLTDSGTELYGKLLKGGNGLSFNMEANYMAAFPAYTATIDVSYKKLSESYDSFAAMHYSNCLDVQVSNFFKRESLCTENENGMFESLNGSECAIRISYTNQRGEEKENIFELPANYTDEDLQDFARDYNEEIVSVHNAIESLQIKFENEMLEKFPTASVDKSVNYNFIYREDRQRFEDEANFTLERKTIGGSVLKQTTVPGLAICINTNPSTGEVRRYTGGDCYGFWTGETQPLDMLDDTEEGEVEEEEGGWF</sequence>
<dbReference type="EMBL" id="JAKIKS010000193">
    <property type="protein sequence ID" value="MCL1127682.1"/>
    <property type="molecule type" value="Genomic_DNA"/>
</dbReference>
<evidence type="ECO:0000256" key="1">
    <source>
        <dbReference type="SAM" id="SignalP"/>
    </source>
</evidence>
<gene>
    <name evidence="2" type="ORF">L2764_25215</name>
</gene>
<organism evidence="2 3">
    <name type="scientific">Shewanella surugensis</name>
    <dbReference type="NCBI Taxonomy" id="212020"/>
    <lineage>
        <taxon>Bacteria</taxon>
        <taxon>Pseudomonadati</taxon>
        <taxon>Pseudomonadota</taxon>
        <taxon>Gammaproteobacteria</taxon>
        <taxon>Alteromonadales</taxon>
        <taxon>Shewanellaceae</taxon>
        <taxon>Shewanella</taxon>
    </lineage>
</organism>
<keyword evidence="3" id="KW-1185">Reference proteome</keyword>
<feature type="chain" id="PRO_5045602010" evidence="1">
    <location>
        <begin position="25"/>
        <end position="442"/>
    </location>
</feature>
<dbReference type="Proteomes" id="UP001203423">
    <property type="component" value="Unassembled WGS sequence"/>
</dbReference>